<dbReference type="SMART" id="SM00316">
    <property type="entry name" value="S1"/>
    <property type="match status" value="1"/>
</dbReference>
<dbReference type="Gene3D" id="2.40.50.140">
    <property type="entry name" value="Nucleic acid-binding proteins"/>
    <property type="match status" value="1"/>
</dbReference>
<feature type="compositionally biased region" description="Polar residues" evidence="2">
    <location>
        <begin position="115"/>
        <end position="124"/>
    </location>
</feature>
<feature type="compositionally biased region" description="Basic and acidic residues" evidence="2">
    <location>
        <begin position="140"/>
        <end position="149"/>
    </location>
</feature>
<proteinExistence type="predicted"/>
<dbReference type="SUPFAM" id="SSF50249">
    <property type="entry name" value="Nucleic acid-binding proteins"/>
    <property type="match status" value="1"/>
</dbReference>
<protein>
    <submittedName>
        <fullName evidence="4">S1 domain-containing RNA-binding protein</fullName>
    </submittedName>
</protein>
<evidence type="ECO:0000256" key="1">
    <source>
        <dbReference type="ARBA" id="ARBA00025604"/>
    </source>
</evidence>
<evidence type="ECO:0000313" key="4">
    <source>
        <dbReference type="EMBL" id="BEP27903.1"/>
    </source>
</evidence>
<dbReference type="PROSITE" id="PS50126">
    <property type="entry name" value="S1"/>
    <property type="match status" value="1"/>
</dbReference>
<dbReference type="RefSeq" id="WP_338536263.1">
    <property type="nucleotide sequence ID" value="NZ_AP028654.1"/>
</dbReference>
<accession>A0AAU9EEQ4</accession>
<gene>
    <name evidence="4" type="ORF">HLPR_02340</name>
</gene>
<dbReference type="KEGG" id="hprf:HLPR_02340"/>
<evidence type="ECO:0000313" key="5">
    <source>
        <dbReference type="Proteomes" id="UP001321786"/>
    </source>
</evidence>
<dbReference type="InterPro" id="IPR012340">
    <property type="entry name" value="NA-bd_OB-fold"/>
</dbReference>
<dbReference type="EMBL" id="AP028654">
    <property type="protein sequence ID" value="BEP27903.1"/>
    <property type="molecule type" value="Genomic_DNA"/>
</dbReference>
<organism evidence="4 5">
    <name type="scientific">Helicovermis profundi</name>
    <dbReference type="NCBI Taxonomy" id="3065157"/>
    <lineage>
        <taxon>Bacteria</taxon>
        <taxon>Bacillati</taxon>
        <taxon>Bacillota</taxon>
        <taxon>Clostridia</taxon>
        <taxon>Helicovermis</taxon>
    </lineage>
</organism>
<feature type="compositionally biased region" description="Basic residues" evidence="2">
    <location>
        <begin position="150"/>
        <end position="159"/>
    </location>
</feature>
<feature type="region of interest" description="Disordered" evidence="2">
    <location>
        <begin position="74"/>
        <end position="168"/>
    </location>
</feature>
<dbReference type="Proteomes" id="UP001321786">
    <property type="component" value="Chromosome"/>
</dbReference>
<reference evidence="4 5" key="1">
    <citation type="submission" date="2023-08" db="EMBL/GenBank/DDBJ databases">
        <title>Helicovermis profunda gen. nov., sp. nov., a novel mesophilic, fermentative bacterium within the Bacillota from a deep-sea hydrothermal vent chimney.</title>
        <authorList>
            <person name="Miyazaki U."/>
            <person name="Mizutani D."/>
            <person name="Hashimoto Y."/>
            <person name="Tame A."/>
            <person name="Sawayama S."/>
            <person name="Miyazaki J."/>
            <person name="Takai K."/>
            <person name="Nakagawa S."/>
        </authorList>
    </citation>
    <scope>NUCLEOTIDE SEQUENCE [LARGE SCALE GENOMIC DNA]</scope>
    <source>
        <strain evidence="4 5">S502</strain>
    </source>
</reference>
<dbReference type="Pfam" id="PF00575">
    <property type="entry name" value="S1"/>
    <property type="match status" value="1"/>
</dbReference>
<dbReference type="GO" id="GO:0003729">
    <property type="term" value="F:mRNA binding"/>
    <property type="evidence" value="ECO:0007669"/>
    <property type="project" value="TreeGrafter"/>
</dbReference>
<dbReference type="InterPro" id="IPR003029">
    <property type="entry name" value="S1_domain"/>
</dbReference>
<dbReference type="PANTHER" id="PTHR10724">
    <property type="entry name" value="30S RIBOSOMAL PROTEIN S1"/>
    <property type="match status" value="1"/>
</dbReference>
<comment type="function">
    <text evidence="1">Binds mRNA; thus facilitating recognition of the initiation point. It is needed to translate mRNA with a short Shine-Dalgarno (SD) purine-rich sequence.</text>
</comment>
<keyword evidence="5" id="KW-1185">Reference proteome</keyword>
<dbReference type="GO" id="GO:0003735">
    <property type="term" value="F:structural constituent of ribosome"/>
    <property type="evidence" value="ECO:0007669"/>
    <property type="project" value="TreeGrafter"/>
</dbReference>
<evidence type="ECO:0000256" key="2">
    <source>
        <dbReference type="SAM" id="MobiDB-lite"/>
    </source>
</evidence>
<sequence length="168" mass="18732">MAFEVGSVVEGKVTGITNFGAFIELSNGKTGLCHISEVADNYVKSVKDHLQVNQEVKVKIIGLDDKGKMNLSIKKSVEKSNSKAKALTDTKRKTNNYSKSNEKSNYKSNKKSFSARPSNDFSSRNKPRKATGFEDLLSDFIKDSDDKQRTLKKNMKSTRRGNGFNGKR</sequence>
<feature type="domain" description="S1 motif" evidence="3">
    <location>
        <begin position="6"/>
        <end position="74"/>
    </location>
</feature>
<dbReference type="CDD" id="cd05692">
    <property type="entry name" value="S1_RPS1_repeat_hs4"/>
    <property type="match status" value="1"/>
</dbReference>
<dbReference type="InterPro" id="IPR050437">
    <property type="entry name" value="Ribos_protein_bS1-like"/>
</dbReference>
<name>A0AAU9EEQ4_9FIRM</name>
<dbReference type="GO" id="GO:0006412">
    <property type="term" value="P:translation"/>
    <property type="evidence" value="ECO:0007669"/>
    <property type="project" value="TreeGrafter"/>
</dbReference>
<dbReference type="AlphaFoldDB" id="A0AAU9EEQ4"/>
<evidence type="ECO:0000259" key="3">
    <source>
        <dbReference type="PROSITE" id="PS50126"/>
    </source>
</evidence>
<feature type="compositionally biased region" description="Basic and acidic residues" evidence="2">
    <location>
        <begin position="75"/>
        <end position="92"/>
    </location>
</feature>
<dbReference type="FunFam" id="2.40.50.140:FF:000103">
    <property type="entry name" value="protein RRP5 homolog"/>
    <property type="match status" value="1"/>
</dbReference>